<gene>
    <name evidence="2" type="ORF">J0A68_15515</name>
</gene>
<proteinExistence type="predicted"/>
<dbReference type="RefSeq" id="WP_206579127.1">
    <property type="nucleotide sequence ID" value="NZ_JAFKCT010000006.1"/>
</dbReference>
<dbReference type="Proteomes" id="UP000664317">
    <property type="component" value="Unassembled WGS sequence"/>
</dbReference>
<accession>A0ABS3C5J7</accession>
<keyword evidence="3" id="KW-1185">Reference proteome</keyword>
<comment type="caution">
    <text evidence="2">The sequence shown here is derived from an EMBL/GenBank/DDBJ whole genome shotgun (WGS) entry which is preliminary data.</text>
</comment>
<sequence length="60" mass="7134">MYKEILRSIENVEIYPIISLLIFVLFFVGVFIWVVFTPQDHIKHMENLPLDENDSNPRLS</sequence>
<dbReference type="EMBL" id="JAFKCT010000006">
    <property type="protein sequence ID" value="MBN7812361.1"/>
    <property type="molecule type" value="Genomic_DNA"/>
</dbReference>
<reference evidence="2 3" key="1">
    <citation type="submission" date="2021-03" db="EMBL/GenBank/DDBJ databases">
        <title>novel species isolated from a fishpond in China.</title>
        <authorList>
            <person name="Lu H."/>
            <person name="Cai Z."/>
        </authorList>
    </citation>
    <scope>NUCLEOTIDE SEQUENCE [LARGE SCALE GENOMIC DNA]</scope>
    <source>
        <strain evidence="2 3">H41</strain>
    </source>
</reference>
<evidence type="ECO:0000313" key="3">
    <source>
        <dbReference type="Proteomes" id="UP000664317"/>
    </source>
</evidence>
<evidence type="ECO:0000256" key="1">
    <source>
        <dbReference type="SAM" id="Phobius"/>
    </source>
</evidence>
<keyword evidence="1" id="KW-1133">Transmembrane helix</keyword>
<feature type="transmembrane region" description="Helical" evidence="1">
    <location>
        <begin position="14"/>
        <end position="36"/>
    </location>
</feature>
<organism evidence="2 3">
    <name type="scientific">Algoriphagus oliviformis</name>
    <dbReference type="NCBI Taxonomy" id="2811231"/>
    <lineage>
        <taxon>Bacteria</taxon>
        <taxon>Pseudomonadati</taxon>
        <taxon>Bacteroidota</taxon>
        <taxon>Cytophagia</taxon>
        <taxon>Cytophagales</taxon>
        <taxon>Cyclobacteriaceae</taxon>
        <taxon>Algoriphagus</taxon>
    </lineage>
</organism>
<name>A0ABS3C5J7_9BACT</name>
<keyword evidence="1" id="KW-0812">Transmembrane</keyword>
<keyword evidence="1" id="KW-0472">Membrane</keyword>
<protein>
    <submittedName>
        <fullName evidence="2">Cbb3-type cytochrome c oxidase subunit 3</fullName>
    </submittedName>
</protein>
<evidence type="ECO:0000313" key="2">
    <source>
        <dbReference type="EMBL" id="MBN7812361.1"/>
    </source>
</evidence>